<protein>
    <recommendedName>
        <fullName evidence="3">SnoaL-like polyketide cyclase</fullName>
    </recommendedName>
</protein>
<dbReference type="InterPro" id="IPR032710">
    <property type="entry name" value="NTF2-like_dom_sf"/>
</dbReference>
<dbReference type="AlphaFoldDB" id="A0A1H2ZSP5"/>
<name>A0A1H2ZSP5_9PSEU</name>
<accession>A0A1H2ZSP5</accession>
<dbReference type="STRING" id="418495.SAMN05216215_1008179"/>
<dbReference type="InterPro" id="IPR009959">
    <property type="entry name" value="Cyclase_SnoaL-like"/>
</dbReference>
<evidence type="ECO:0000313" key="2">
    <source>
        <dbReference type="Proteomes" id="UP000199529"/>
    </source>
</evidence>
<evidence type="ECO:0008006" key="3">
    <source>
        <dbReference type="Google" id="ProtNLM"/>
    </source>
</evidence>
<dbReference type="RefSeq" id="WP_245761074.1">
    <property type="nucleotide sequence ID" value="NZ_FNOK01000008.1"/>
</dbReference>
<organism evidence="1 2">
    <name type="scientific">Saccharopolyspora shandongensis</name>
    <dbReference type="NCBI Taxonomy" id="418495"/>
    <lineage>
        <taxon>Bacteria</taxon>
        <taxon>Bacillati</taxon>
        <taxon>Actinomycetota</taxon>
        <taxon>Actinomycetes</taxon>
        <taxon>Pseudonocardiales</taxon>
        <taxon>Pseudonocardiaceae</taxon>
        <taxon>Saccharopolyspora</taxon>
    </lineage>
</organism>
<dbReference type="Gene3D" id="3.10.450.50">
    <property type="match status" value="1"/>
</dbReference>
<reference evidence="2" key="1">
    <citation type="submission" date="2016-10" db="EMBL/GenBank/DDBJ databases">
        <authorList>
            <person name="Varghese N."/>
            <person name="Submissions S."/>
        </authorList>
    </citation>
    <scope>NUCLEOTIDE SEQUENCE [LARGE SCALE GENOMIC DNA]</scope>
    <source>
        <strain evidence="2">CGMCC 4.3530</strain>
    </source>
</reference>
<evidence type="ECO:0000313" key="1">
    <source>
        <dbReference type="EMBL" id="SDX20590.1"/>
    </source>
</evidence>
<dbReference type="Pfam" id="PF07366">
    <property type="entry name" value="SnoaL"/>
    <property type="match status" value="1"/>
</dbReference>
<proteinExistence type="predicted"/>
<dbReference type="Proteomes" id="UP000199529">
    <property type="component" value="Unassembled WGS sequence"/>
</dbReference>
<gene>
    <name evidence="1" type="ORF">SAMN05216215_1008179</name>
</gene>
<dbReference type="GO" id="GO:0030638">
    <property type="term" value="P:polyketide metabolic process"/>
    <property type="evidence" value="ECO:0007669"/>
    <property type="project" value="InterPro"/>
</dbReference>
<dbReference type="EMBL" id="FNOK01000008">
    <property type="protein sequence ID" value="SDX20590.1"/>
    <property type="molecule type" value="Genomic_DNA"/>
</dbReference>
<dbReference type="SUPFAM" id="SSF54427">
    <property type="entry name" value="NTF2-like"/>
    <property type="match status" value="1"/>
</dbReference>
<sequence length="167" mass="18650">MAEQSGADMATSDGKRIELQRRTIAEHIDAENAHDWSRVYGTFIQDEHAFYDVVPLSTRYAGFEGVQDFYQILETAVPDFRVTVNAEYDMPGSSVREVTVSGTHQGEYCGVPPTGQLVSFELAAFYLFRTDDAAKLLAERIYFDNETVLRQMRGEENAPIGIGLTPA</sequence>
<keyword evidence="2" id="KW-1185">Reference proteome</keyword>